<reference evidence="1" key="2">
    <citation type="journal article" date="2020" name="Nat. Commun.">
        <title>Large-scale genome sequencing of mycorrhizal fungi provides insights into the early evolution of symbiotic traits.</title>
        <authorList>
            <person name="Miyauchi S."/>
            <person name="Kiss E."/>
            <person name="Kuo A."/>
            <person name="Drula E."/>
            <person name="Kohler A."/>
            <person name="Sanchez-Garcia M."/>
            <person name="Morin E."/>
            <person name="Andreopoulos B."/>
            <person name="Barry K.W."/>
            <person name="Bonito G."/>
            <person name="Buee M."/>
            <person name="Carver A."/>
            <person name="Chen C."/>
            <person name="Cichocki N."/>
            <person name="Clum A."/>
            <person name="Culley D."/>
            <person name="Crous P.W."/>
            <person name="Fauchery L."/>
            <person name="Girlanda M."/>
            <person name="Hayes R.D."/>
            <person name="Keri Z."/>
            <person name="LaButti K."/>
            <person name="Lipzen A."/>
            <person name="Lombard V."/>
            <person name="Magnuson J."/>
            <person name="Maillard F."/>
            <person name="Murat C."/>
            <person name="Nolan M."/>
            <person name="Ohm R.A."/>
            <person name="Pangilinan J."/>
            <person name="Pereira M.F."/>
            <person name="Perotto S."/>
            <person name="Peter M."/>
            <person name="Pfister S."/>
            <person name="Riley R."/>
            <person name="Sitrit Y."/>
            <person name="Stielow J.B."/>
            <person name="Szollosi G."/>
            <person name="Zifcakova L."/>
            <person name="Stursova M."/>
            <person name="Spatafora J.W."/>
            <person name="Tedersoo L."/>
            <person name="Vaario L.M."/>
            <person name="Yamada A."/>
            <person name="Yan M."/>
            <person name="Wang P."/>
            <person name="Xu J."/>
            <person name="Bruns T."/>
            <person name="Baldrian P."/>
            <person name="Vilgalys R."/>
            <person name="Dunand C."/>
            <person name="Henrissat B."/>
            <person name="Grigoriev I.V."/>
            <person name="Hibbett D."/>
            <person name="Nagy L.G."/>
            <person name="Martin F.M."/>
        </authorList>
    </citation>
    <scope>NUCLEOTIDE SEQUENCE</scope>
    <source>
        <strain evidence="1">P2</strain>
    </source>
</reference>
<organism evidence="1 2">
    <name type="scientific">Thelephora ganbajun</name>
    <name type="common">Ganba fungus</name>
    <dbReference type="NCBI Taxonomy" id="370292"/>
    <lineage>
        <taxon>Eukaryota</taxon>
        <taxon>Fungi</taxon>
        <taxon>Dikarya</taxon>
        <taxon>Basidiomycota</taxon>
        <taxon>Agaricomycotina</taxon>
        <taxon>Agaricomycetes</taxon>
        <taxon>Thelephorales</taxon>
        <taxon>Thelephoraceae</taxon>
        <taxon>Thelephora</taxon>
    </lineage>
</organism>
<evidence type="ECO:0000313" key="1">
    <source>
        <dbReference type="EMBL" id="KAF9648054.1"/>
    </source>
</evidence>
<comment type="caution">
    <text evidence="1">The sequence shown here is derived from an EMBL/GenBank/DDBJ whole genome shotgun (WGS) entry which is preliminary data.</text>
</comment>
<dbReference type="EMBL" id="MU118020">
    <property type="protein sequence ID" value="KAF9648054.1"/>
    <property type="molecule type" value="Genomic_DNA"/>
</dbReference>
<protein>
    <submittedName>
        <fullName evidence="1">Uncharacterized protein</fullName>
    </submittedName>
</protein>
<proteinExistence type="predicted"/>
<gene>
    <name evidence="1" type="ORF">BDM02DRAFT_3115968</name>
</gene>
<reference evidence="1" key="1">
    <citation type="submission" date="2019-10" db="EMBL/GenBank/DDBJ databases">
        <authorList>
            <consortium name="DOE Joint Genome Institute"/>
            <person name="Kuo A."/>
            <person name="Miyauchi S."/>
            <person name="Kiss E."/>
            <person name="Drula E."/>
            <person name="Kohler A."/>
            <person name="Sanchez-Garcia M."/>
            <person name="Andreopoulos B."/>
            <person name="Barry K.W."/>
            <person name="Bonito G."/>
            <person name="Buee M."/>
            <person name="Carver A."/>
            <person name="Chen C."/>
            <person name="Cichocki N."/>
            <person name="Clum A."/>
            <person name="Culley D."/>
            <person name="Crous P.W."/>
            <person name="Fauchery L."/>
            <person name="Girlanda M."/>
            <person name="Hayes R."/>
            <person name="Keri Z."/>
            <person name="Labutti K."/>
            <person name="Lipzen A."/>
            <person name="Lombard V."/>
            <person name="Magnuson J."/>
            <person name="Maillard F."/>
            <person name="Morin E."/>
            <person name="Murat C."/>
            <person name="Nolan M."/>
            <person name="Ohm R."/>
            <person name="Pangilinan J."/>
            <person name="Pereira M."/>
            <person name="Perotto S."/>
            <person name="Peter M."/>
            <person name="Riley R."/>
            <person name="Sitrit Y."/>
            <person name="Stielow B."/>
            <person name="Szollosi G."/>
            <person name="Zifcakova L."/>
            <person name="Stursova M."/>
            <person name="Spatafora J.W."/>
            <person name="Tedersoo L."/>
            <person name="Vaario L.-M."/>
            <person name="Yamada A."/>
            <person name="Yan M."/>
            <person name="Wang P."/>
            <person name="Xu J."/>
            <person name="Bruns T."/>
            <person name="Baldrian P."/>
            <person name="Vilgalys R."/>
            <person name="Henrissat B."/>
            <person name="Grigoriev I.V."/>
            <person name="Hibbett D."/>
            <person name="Nagy L.G."/>
            <person name="Martin F.M."/>
        </authorList>
    </citation>
    <scope>NUCLEOTIDE SEQUENCE</scope>
    <source>
        <strain evidence="1">P2</strain>
    </source>
</reference>
<accession>A0ACB6ZEQ2</accession>
<dbReference type="Proteomes" id="UP000886501">
    <property type="component" value="Unassembled WGS sequence"/>
</dbReference>
<sequence length="105" mass="12145">MREYMILQHFGTCPSRPHTEDINQGCKNDYAQTRQCRTAERERWIELKRETRTKWIGMGDKQGIPRSKNGGGRPYHESSLAMKDSSHLRSVGANSPCRGIPDKRR</sequence>
<evidence type="ECO:0000313" key="2">
    <source>
        <dbReference type="Proteomes" id="UP000886501"/>
    </source>
</evidence>
<keyword evidence="2" id="KW-1185">Reference proteome</keyword>
<name>A0ACB6ZEQ2_THEGA</name>